<keyword evidence="1" id="KW-1003">Cell membrane</keyword>
<organism evidence="7 8">
    <name type="scientific">Ignatzschineria indica</name>
    <dbReference type="NCBI Taxonomy" id="472583"/>
    <lineage>
        <taxon>Bacteria</taxon>
        <taxon>Pseudomonadati</taxon>
        <taxon>Pseudomonadota</taxon>
        <taxon>Gammaproteobacteria</taxon>
        <taxon>Cardiobacteriales</taxon>
        <taxon>Ignatzschineriaceae</taxon>
        <taxon>Ignatzschineria</taxon>
    </lineage>
</organism>
<dbReference type="InterPro" id="IPR010664">
    <property type="entry name" value="LipoPS_assembly_LptC-rel"/>
</dbReference>
<feature type="transmembrane region" description="Helical" evidence="6">
    <location>
        <begin position="6"/>
        <end position="27"/>
    </location>
</feature>
<reference evidence="7 8" key="1">
    <citation type="journal article" date="2018" name="Genome Announc.">
        <title>Ignatzschineria cameli sp. nov., isolated from necrotic foot tissue of dromedaries (Camelus dromedarius) and associated maggots (Wohlfahrtia species) in Dubai.</title>
        <authorList>
            <person name="Tsang C.C."/>
            <person name="Tang J.Y."/>
            <person name="Fong J.Y."/>
            <person name="Kinne J."/>
            <person name="Lee H.H."/>
            <person name="Joseph M."/>
            <person name="Jose S."/>
            <person name="Schuster R.K."/>
            <person name="Tang Y."/>
            <person name="Sivakumar S."/>
            <person name="Chen J.H."/>
            <person name="Teng J.L."/>
            <person name="Lau S.K."/>
            <person name="Wernery U."/>
            <person name="Woo P.C."/>
        </authorList>
    </citation>
    <scope>NUCLEOTIDE SEQUENCE [LARGE SCALE GENOMIC DNA]</scope>
    <source>
        <strain evidence="7 8">KCTC 22643</strain>
    </source>
</reference>
<dbReference type="GO" id="GO:0005886">
    <property type="term" value="C:plasma membrane"/>
    <property type="evidence" value="ECO:0007669"/>
    <property type="project" value="InterPro"/>
</dbReference>
<keyword evidence="5 6" id="KW-0472">Membrane</keyword>
<gene>
    <name evidence="7" type="primary">lptC</name>
    <name evidence="7" type="ORF">DC082_07605</name>
</gene>
<keyword evidence="2" id="KW-0997">Cell inner membrane</keyword>
<name>A0A2U2AIK4_9GAMM</name>
<evidence type="ECO:0000256" key="6">
    <source>
        <dbReference type="SAM" id="Phobius"/>
    </source>
</evidence>
<keyword evidence="4 6" id="KW-1133">Transmembrane helix</keyword>
<dbReference type="Gene3D" id="2.60.450.10">
    <property type="entry name" value="Lipopolysaccharide (LPS) transport protein A like domain"/>
    <property type="match status" value="1"/>
</dbReference>
<sequence length="208" mass="24396">MTTAEIFKRLLQLFILGILLYFAWVIYQDSRSQEKVESTDPQLSLNDFEVFRYNREGILEYRLIGETLVHYDNEEGGYLTAPFLKHYDLSHDQHETQELSNLVEWTAKSDFARYTQDKSLLTLIKNVNLHKPNLEKPQDDMVITTDLLYIHDEGEKVTTDLFVELEMPTRQLSGYGLIGYPHKELFTLHRDVKSTYITESDTGQHDEK</sequence>
<dbReference type="InterPro" id="IPR052363">
    <property type="entry name" value="LPS_export_LptC"/>
</dbReference>
<dbReference type="PANTHER" id="PTHR37481:SF1">
    <property type="entry name" value="LIPOPOLYSACCHARIDE EXPORT SYSTEM PROTEIN LPTC"/>
    <property type="match status" value="1"/>
</dbReference>
<evidence type="ECO:0000256" key="4">
    <source>
        <dbReference type="ARBA" id="ARBA00022989"/>
    </source>
</evidence>
<dbReference type="Pfam" id="PF06835">
    <property type="entry name" value="LptC"/>
    <property type="match status" value="1"/>
</dbReference>
<dbReference type="GO" id="GO:0015221">
    <property type="term" value="F:lipopolysaccharide transmembrane transporter activity"/>
    <property type="evidence" value="ECO:0007669"/>
    <property type="project" value="InterPro"/>
</dbReference>
<dbReference type="Proteomes" id="UP000244948">
    <property type="component" value="Unassembled WGS sequence"/>
</dbReference>
<dbReference type="EMBL" id="QEWR01000004">
    <property type="protein sequence ID" value="PWD82494.1"/>
    <property type="molecule type" value="Genomic_DNA"/>
</dbReference>
<keyword evidence="8" id="KW-1185">Reference proteome</keyword>
<dbReference type="PANTHER" id="PTHR37481">
    <property type="entry name" value="LIPOPOLYSACCHARIDE EXPORT SYSTEM PROTEIN LPTC"/>
    <property type="match status" value="1"/>
</dbReference>
<evidence type="ECO:0000313" key="8">
    <source>
        <dbReference type="Proteomes" id="UP000244948"/>
    </source>
</evidence>
<dbReference type="GO" id="GO:0030288">
    <property type="term" value="C:outer membrane-bounded periplasmic space"/>
    <property type="evidence" value="ECO:0007669"/>
    <property type="project" value="TreeGrafter"/>
</dbReference>
<protein>
    <submittedName>
        <fullName evidence="7">LPS export ABC transporter periplasmic protein LptC</fullName>
    </submittedName>
</protein>
<dbReference type="GO" id="GO:0017089">
    <property type="term" value="F:glycolipid transfer activity"/>
    <property type="evidence" value="ECO:0007669"/>
    <property type="project" value="TreeGrafter"/>
</dbReference>
<dbReference type="InterPro" id="IPR026265">
    <property type="entry name" value="LptC"/>
</dbReference>
<keyword evidence="3 6" id="KW-0812">Transmembrane</keyword>
<evidence type="ECO:0000256" key="1">
    <source>
        <dbReference type="ARBA" id="ARBA00022475"/>
    </source>
</evidence>
<comment type="caution">
    <text evidence="7">The sequence shown here is derived from an EMBL/GenBank/DDBJ whole genome shotgun (WGS) entry which is preliminary data.</text>
</comment>
<accession>A0A2U2AIK4</accession>
<evidence type="ECO:0000313" key="7">
    <source>
        <dbReference type="EMBL" id="PWD82494.1"/>
    </source>
</evidence>
<proteinExistence type="predicted"/>
<evidence type="ECO:0000256" key="3">
    <source>
        <dbReference type="ARBA" id="ARBA00022692"/>
    </source>
</evidence>
<dbReference type="NCBIfam" id="TIGR04409">
    <property type="entry name" value="LptC_YrbK"/>
    <property type="match status" value="1"/>
</dbReference>
<evidence type="ECO:0000256" key="2">
    <source>
        <dbReference type="ARBA" id="ARBA00022519"/>
    </source>
</evidence>
<evidence type="ECO:0000256" key="5">
    <source>
        <dbReference type="ARBA" id="ARBA00023136"/>
    </source>
</evidence>
<dbReference type="AlphaFoldDB" id="A0A2U2AIK4"/>
<dbReference type="RefSeq" id="WP_109236476.1">
    <property type="nucleotide sequence ID" value="NZ_BMXZ01000003.1"/>
</dbReference>